<evidence type="ECO:0000256" key="5">
    <source>
        <dbReference type="ARBA" id="ARBA00023274"/>
    </source>
</evidence>
<evidence type="ECO:0000256" key="2">
    <source>
        <dbReference type="ARBA" id="ARBA00022946"/>
    </source>
</evidence>
<evidence type="ECO:0000256" key="3">
    <source>
        <dbReference type="ARBA" id="ARBA00022980"/>
    </source>
</evidence>
<name>A0A9N9D0D8_9GLOM</name>
<sequence length="52" mass="5887">PKKRSASSVPAGTILKGLNFMVKGKDPIALPDEEYPEWLWELLDEEKMAEID</sequence>
<keyword evidence="4" id="KW-0496">Mitochondrion</keyword>
<keyword evidence="3" id="KW-0689">Ribosomal protein</keyword>
<protein>
    <recommendedName>
        <fullName evidence="7">Large ribosomal subunit protein mL54</fullName>
    </recommendedName>
</protein>
<reference evidence="8" key="1">
    <citation type="submission" date="2021-06" db="EMBL/GenBank/DDBJ databases">
        <authorList>
            <person name="Kallberg Y."/>
            <person name="Tangrot J."/>
            <person name="Rosling A."/>
        </authorList>
    </citation>
    <scope>NUCLEOTIDE SEQUENCE</scope>
    <source>
        <strain evidence="8">IA702</strain>
    </source>
</reference>
<dbReference type="OrthoDB" id="10252718at2759"/>
<dbReference type="GO" id="GO:0005762">
    <property type="term" value="C:mitochondrial large ribosomal subunit"/>
    <property type="evidence" value="ECO:0007669"/>
    <property type="project" value="TreeGrafter"/>
</dbReference>
<keyword evidence="2" id="KW-0809">Transit peptide</keyword>
<proteinExistence type="inferred from homology"/>
<evidence type="ECO:0000256" key="4">
    <source>
        <dbReference type="ARBA" id="ARBA00023128"/>
    </source>
</evidence>
<comment type="similarity">
    <text evidence="6">Belongs to the mitochondrion-specific ribosomal protein mL54 family.</text>
</comment>
<accession>A0A9N9D0D8</accession>
<dbReference type="Proteomes" id="UP000789572">
    <property type="component" value="Unassembled WGS sequence"/>
</dbReference>
<comment type="caution">
    <text evidence="8">The sequence shown here is derived from an EMBL/GenBank/DDBJ whole genome shotgun (WGS) entry which is preliminary data.</text>
</comment>
<keyword evidence="5" id="KW-0687">Ribonucleoprotein</keyword>
<evidence type="ECO:0000256" key="1">
    <source>
        <dbReference type="ARBA" id="ARBA00004173"/>
    </source>
</evidence>
<dbReference type="PANTHER" id="PTHR28595:SF1">
    <property type="entry name" value="LARGE RIBOSOMAL SUBUNIT PROTEIN ML54"/>
    <property type="match status" value="1"/>
</dbReference>
<dbReference type="PANTHER" id="PTHR28595">
    <property type="entry name" value="39S RIBOSOMAL PROTEIN L54, MITOCHONDRIAL"/>
    <property type="match status" value="1"/>
</dbReference>
<keyword evidence="9" id="KW-1185">Reference proteome</keyword>
<evidence type="ECO:0000256" key="6">
    <source>
        <dbReference type="ARBA" id="ARBA00033752"/>
    </source>
</evidence>
<evidence type="ECO:0000313" key="8">
    <source>
        <dbReference type="EMBL" id="CAG8618716.1"/>
    </source>
</evidence>
<feature type="non-terminal residue" evidence="8">
    <location>
        <position position="52"/>
    </location>
</feature>
<evidence type="ECO:0000256" key="7">
    <source>
        <dbReference type="ARBA" id="ARBA00035179"/>
    </source>
</evidence>
<dbReference type="InterPro" id="IPR013870">
    <property type="entry name" value="Ribosomal_mL54"/>
</dbReference>
<dbReference type="EMBL" id="CAJVPJ010002333">
    <property type="protein sequence ID" value="CAG8618716.1"/>
    <property type="molecule type" value="Genomic_DNA"/>
</dbReference>
<comment type="subcellular location">
    <subcellularLocation>
        <location evidence="1">Mitochondrion</location>
    </subcellularLocation>
</comment>
<dbReference type="GO" id="GO:0003735">
    <property type="term" value="F:structural constituent of ribosome"/>
    <property type="evidence" value="ECO:0007669"/>
    <property type="project" value="TreeGrafter"/>
</dbReference>
<organism evidence="8 9">
    <name type="scientific">Paraglomus occultum</name>
    <dbReference type="NCBI Taxonomy" id="144539"/>
    <lineage>
        <taxon>Eukaryota</taxon>
        <taxon>Fungi</taxon>
        <taxon>Fungi incertae sedis</taxon>
        <taxon>Mucoromycota</taxon>
        <taxon>Glomeromycotina</taxon>
        <taxon>Glomeromycetes</taxon>
        <taxon>Paraglomerales</taxon>
        <taxon>Paraglomeraceae</taxon>
        <taxon>Paraglomus</taxon>
    </lineage>
</organism>
<evidence type="ECO:0000313" key="9">
    <source>
        <dbReference type="Proteomes" id="UP000789572"/>
    </source>
</evidence>
<gene>
    <name evidence="8" type="ORF">POCULU_LOCUS8313</name>
</gene>
<dbReference type="Pfam" id="PF08561">
    <property type="entry name" value="Ribosomal_L37"/>
    <property type="match status" value="1"/>
</dbReference>
<dbReference type="AlphaFoldDB" id="A0A9N9D0D8"/>